<gene>
    <name evidence="4" type="ORF">HFQ381_LOCUS19112</name>
    <name evidence="3" type="ORF">LUA448_LOCUS25229</name>
    <name evidence="2" type="ORF">TIS948_LOCUS10206</name>
    <name evidence="5" type="ORF">UJA718_LOCUS18529</name>
</gene>
<dbReference type="AlphaFoldDB" id="A0A818H690"/>
<comment type="caution">
    <text evidence="3">The sequence shown here is derived from an EMBL/GenBank/DDBJ whole genome shotgun (WGS) entry which is preliminary data.</text>
</comment>
<evidence type="ECO:0000313" key="4">
    <source>
        <dbReference type="EMBL" id="CAF4386603.1"/>
    </source>
</evidence>
<evidence type="ECO:0000313" key="7">
    <source>
        <dbReference type="Proteomes" id="UP000663873"/>
    </source>
</evidence>
<evidence type="ECO:0000256" key="1">
    <source>
        <dbReference type="SAM" id="Phobius"/>
    </source>
</evidence>
<dbReference type="Proteomes" id="UP000663873">
    <property type="component" value="Unassembled WGS sequence"/>
</dbReference>
<evidence type="ECO:0000313" key="3">
    <source>
        <dbReference type="EMBL" id="CAF3499910.1"/>
    </source>
</evidence>
<organism evidence="3 6">
    <name type="scientific">Rotaria socialis</name>
    <dbReference type="NCBI Taxonomy" id="392032"/>
    <lineage>
        <taxon>Eukaryota</taxon>
        <taxon>Metazoa</taxon>
        <taxon>Spiralia</taxon>
        <taxon>Gnathifera</taxon>
        <taxon>Rotifera</taxon>
        <taxon>Eurotatoria</taxon>
        <taxon>Bdelloidea</taxon>
        <taxon>Philodinida</taxon>
        <taxon>Philodinidae</taxon>
        <taxon>Rotaria</taxon>
    </lineage>
</organism>
<dbReference type="Proteomes" id="UP000663833">
    <property type="component" value="Unassembled WGS sequence"/>
</dbReference>
<accession>A0A818H690</accession>
<sequence>MFLSGLASLKFTVSLFVLLIAVGIGSFLYLTLNTDFESQPRTLFRSGSSDPLKTPISSENLNQIMNTARQAWSIVNNNRAIVDMQTSYGNGIPHHITDPFELQSWASPPISYSSTINVHNLLKQRVVQFTYALQFTYGGSLDGKGAYLDRVTVIPSRISVAWGFTFNASIQIASVHNVGTRDDPIAAVNLELHYRLEGLNVVERTESFHVRGDGQYTHINA</sequence>
<keyword evidence="7" id="KW-1185">Reference proteome</keyword>
<reference evidence="3" key="1">
    <citation type="submission" date="2021-02" db="EMBL/GenBank/DDBJ databases">
        <authorList>
            <person name="Nowell W R."/>
        </authorList>
    </citation>
    <scope>NUCLEOTIDE SEQUENCE</scope>
</reference>
<evidence type="ECO:0000313" key="5">
    <source>
        <dbReference type="EMBL" id="CAF4392618.1"/>
    </source>
</evidence>
<dbReference type="EMBL" id="CAJOBP010003161">
    <property type="protein sequence ID" value="CAF4392618.1"/>
    <property type="molecule type" value="Genomic_DNA"/>
</dbReference>
<dbReference type="OrthoDB" id="9988366at2759"/>
<evidence type="ECO:0000313" key="2">
    <source>
        <dbReference type="EMBL" id="CAF3160104.1"/>
    </source>
</evidence>
<proteinExistence type="predicted"/>
<dbReference type="Proteomes" id="UP000663825">
    <property type="component" value="Unassembled WGS sequence"/>
</dbReference>
<keyword evidence="1" id="KW-0812">Transmembrane</keyword>
<protein>
    <submittedName>
        <fullName evidence="3">Uncharacterized protein</fullName>
    </submittedName>
</protein>
<dbReference type="EMBL" id="CAJNYD010003350">
    <property type="protein sequence ID" value="CAF3499910.1"/>
    <property type="molecule type" value="Genomic_DNA"/>
</dbReference>
<dbReference type="EMBL" id="CAJNXB010001370">
    <property type="protein sequence ID" value="CAF3160104.1"/>
    <property type="molecule type" value="Genomic_DNA"/>
</dbReference>
<feature type="transmembrane region" description="Helical" evidence="1">
    <location>
        <begin position="12"/>
        <end position="32"/>
    </location>
</feature>
<dbReference type="Proteomes" id="UP000663851">
    <property type="component" value="Unassembled WGS sequence"/>
</dbReference>
<evidence type="ECO:0000313" key="6">
    <source>
        <dbReference type="Proteomes" id="UP000663833"/>
    </source>
</evidence>
<keyword evidence="1" id="KW-0472">Membrane</keyword>
<name>A0A818H690_9BILA</name>
<dbReference type="EMBL" id="CAJOBO010001525">
    <property type="protein sequence ID" value="CAF4386603.1"/>
    <property type="molecule type" value="Genomic_DNA"/>
</dbReference>
<keyword evidence="1" id="KW-1133">Transmembrane helix</keyword>